<dbReference type="InterPro" id="IPR050832">
    <property type="entry name" value="Bact_Acetyltransf"/>
</dbReference>
<dbReference type="Gene3D" id="3.40.630.30">
    <property type="match status" value="1"/>
</dbReference>
<evidence type="ECO:0000259" key="3">
    <source>
        <dbReference type="PROSITE" id="PS51186"/>
    </source>
</evidence>
<evidence type="ECO:0000256" key="1">
    <source>
        <dbReference type="ARBA" id="ARBA00022679"/>
    </source>
</evidence>
<dbReference type="CDD" id="cd04301">
    <property type="entry name" value="NAT_SF"/>
    <property type="match status" value="1"/>
</dbReference>
<dbReference type="PROSITE" id="PS51186">
    <property type="entry name" value="GNAT"/>
    <property type="match status" value="1"/>
</dbReference>
<name>A0ABW9QQI6_9ACTN</name>
<gene>
    <name evidence="4" type="ORF">GHK86_03295</name>
</gene>
<dbReference type="EMBL" id="WJHE01000129">
    <property type="protein sequence ID" value="MST31753.1"/>
    <property type="molecule type" value="Genomic_DNA"/>
</dbReference>
<reference evidence="4 5" key="1">
    <citation type="submission" date="2019-11" db="EMBL/GenBank/DDBJ databases">
        <title>Acidiferrimicrobium australis gen. nov., sp. nov., an acidophilic and obligately heterotrophic, member of the Actinobacteria that catalyses dissimilatory oxido- reduction of iron isolated from metal-rich acidic water in Chile.</title>
        <authorList>
            <person name="Gonzalez D."/>
            <person name="Huber K."/>
            <person name="Hedrich S."/>
            <person name="Rojas-Villalobos C."/>
            <person name="Quatrini R."/>
            <person name="Dinamarca M.A."/>
            <person name="Schwarz A."/>
            <person name="Canales C."/>
            <person name="Nancucheo I."/>
        </authorList>
    </citation>
    <scope>NUCLEOTIDE SEQUENCE [LARGE SCALE GENOMIC DNA]</scope>
    <source>
        <strain evidence="4 5">USS-CCA1</strain>
    </source>
</reference>
<keyword evidence="5" id="KW-1185">Reference proteome</keyword>
<evidence type="ECO:0000256" key="2">
    <source>
        <dbReference type="ARBA" id="ARBA00023315"/>
    </source>
</evidence>
<organism evidence="4 5">
    <name type="scientific">Acidiferrimicrobium australe</name>
    <dbReference type="NCBI Taxonomy" id="2664430"/>
    <lineage>
        <taxon>Bacteria</taxon>
        <taxon>Bacillati</taxon>
        <taxon>Actinomycetota</taxon>
        <taxon>Acidimicrobiia</taxon>
        <taxon>Acidimicrobiales</taxon>
        <taxon>Acidimicrobiaceae</taxon>
        <taxon>Acidiferrimicrobium</taxon>
    </lineage>
</organism>
<dbReference type="InterPro" id="IPR016181">
    <property type="entry name" value="Acyl_CoA_acyltransferase"/>
</dbReference>
<accession>A0ABW9QQI6</accession>
<dbReference type="Pfam" id="PF00583">
    <property type="entry name" value="Acetyltransf_1"/>
    <property type="match status" value="1"/>
</dbReference>
<proteinExistence type="predicted"/>
<keyword evidence="2" id="KW-0012">Acyltransferase</keyword>
<keyword evidence="1" id="KW-0808">Transferase</keyword>
<evidence type="ECO:0000313" key="5">
    <source>
        <dbReference type="Proteomes" id="UP000437736"/>
    </source>
</evidence>
<protein>
    <submittedName>
        <fullName evidence="4">GNAT family N-acetyltransferase</fullName>
    </submittedName>
</protein>
<dbReference type="PANTHER" id="PTHR43877">
    <property type="entry name" value="AMINOALKYLPHOSPHONATE N-ACETYLTRANSFERASE-RELATED-RELATED"/>
    <property type="match status" value="1"/>
</dbReference>
<dbReference type="SUPFAM" id="SSF55729">
    <property type="entry name" value="Acyl-CoA N-acyltransferases (Nat)"/>
    <property type="match status" value="1"/>
</dbReference>
<dbReference type="InterPro" id="IPR000182">
    <property type="entry name" value="GNAT_dom"/>
</dbReference>
<evidence type="ECO:0000313" key="4">
    <source>
        <dbReference type="EMBL" id="MST31753.1"/>
    </source>
</evidence>
<comment type="caution">
    <text evidence="4">The sequence shown here is derived from an EMBL/GenBank/DDBJ whole genome shotgun (WGS) entry which is preliminary data.</text>
</comment>
<sequence length="173" mass="19112">MPVRTARPSDVQALAALNAVVQHLHHVALPQQFKAPDGSAVEAYLAERLAKPETVALVAEDWGGTAVGYALGEVLDVQESALKWAGRLMHVQHIAVEPSEARKGWGTALMDAIEGEGARRGADEVRLDYWSFNERARRFFTALGYEPYNVRATKVLRPERRFRPTSADPAHSQ</sequence>
<dbReference type="Proteomes" id="UP000437736">
    <property type="component" value="Unassembled WGS sequence"/>
</dbReference>
<feature type="domain" description="N-acetyltransferase" evidence="3">
    <location>
        <begin position="1"/>
        <end position="164"/>
    </location>
</feature>